<reference evidence="3" key="1">
    <citation type="journal article" date="2019" name="Int. J. Syst. Evol. Microbiol.">
        <title>The Global Catalogue of Microorganisms (GCM) 10K type strain sequencing project: providing services to taxonomists for standard genome sequencing and annotation.</title>
        <authorList>
            <consortium name="The Broad Institute Genomics Platform"/>
            <consortium name="The Broad Institute Genome Sequencing Center for Infectious Disease"/>
            <person name="Wu L."/>
            <person name="Ma J."/>
        </authorList>
    </citation>
    <scope>NUCLEOTIDE SEQUENCE [LARGE SCALE GENOMIC DNA]</scope>
    <source>
        <strain evidence="3">CCUG 56754</strain>
    </source>
</reference>
<dbReference type="EMBL" id="JBHTKJ010000067">
    <property type="protein sequence ID" value="MFD1040362.1"/>
    <property type="molecule type" value="Genomic_DNA"/>
</dbReference>
<keyword evidence="1" id="KW-0175">Coiled coil</keyword>
<protein>
    <submittedName>
        <fullName evidence="2">DUF1657 domain-containing protein</fullName>
    </submittedName>
</protein>
<proteinExistence type="predicted"/>
<dbReference type="RefSeq" id="WP_390364373.1">
    <property type="nucleotide sequence ID" value="NZ_JBHTKJ010000067.1"/>
</dbReference>
<gene>
    <name evidence="2" type="ORF">ACFQ3N_18460</name>
</gene>
<evidence type="ECO:0000256" key="1">
    <source>
        <dbReference type="SAM" id="Coils"/>
    </source>
</evidence>
<comment type="caution">
    <text evidence="2">The sequence shown here is derived from an EMBL/GenBank/DDBJ whole genome shotgun (WGS) entry which is preliminary data.</text>
</comment>
<dbReference type="Proteomes" id="UP001597040">
    <property type="component" value="Unassembled WGS sequence"/>
</dbReference>
<feature type="coiled-coil region" evidence="1">
    <location>
        <begin position="34"/>
        <end position="61"/>
    </location>
</feature>
<accession>A0ABW3LQQ5</accession>
<name>A0ABW3LQQ5_9BACI</name>
<sequence length="65" mass="7393">MTVGTQVQQALADARSVQANFETFSLKTQDETAKQMYGNAAKQLQEIVEGLEKRMEEIEQEEPQF</sequence>
<evidence type="ECO:0000313" key="3">
    <source>
        <dbReference type="Proteomes" id="UP001597040"/>
    </source>
</evidence>
<keyword evidence="3" id="KW-1185">Reference proteome</keyword>
<organism evidence="2 3">
    <name type="scientific">Virgibacillus byunsanensis</name>
    <dbReference type="NCBI Taxonomy" id="570945"/>
    <lineage>
        <taxon>Bacteria</taxon>
        <taxon>Bacillati</taxon>
        <taxon>Bacillota</taxon>
        <taxon>Bacilli</taxon>
        <taxon>Bacillales</taxon>
        <taxon>Bacillaceae</taxon>
        <taxon>Virgibacillus</taxon>
    </lineage>
</organism>
<dbReference type="InterPro" id="IPR012452">
    <property type="entry name" value="DUF1657"/>
</dbReference>
<evidence type="ECO:0000313" key="2">
    <source>
        <dbReference type="EMBL" id="MFD1040362.1"/>
    </source>
</evidence>
<dbReference type="Pfam" id="PF07870">
    <property type="entry name" value="DUF1657"/>
    <property type="match status" value="1"/>
</dbReference>